<dbReference type="Proteomes" id="UP000085678">
    <property type="component" value="Unplaced"/>
</dbReference>
<dbReference type="InParanoid" id="A0A1S3I5H3"/>
<evidence type="ECO:0000256" key="2">
    <source>
        <dbReference type="ARBA" id="ARBA00011984"/>
    </source>
</evidence>
<dbReference type="SMART" id="SM00175">
    <property type="entry name" value="RAB"/>
    <property type="match status" value="1"/>
</dbReference>
<dbReference type="AlphaFoldDB" id="A0A1S3I5H3"/>
<comment type="similarity">
    <text evidence="1">Belongs to the small GTPase superfamily. Ras family.</text>
</comment>
<evidence type="ECO:0000256" key="4">
    <source>
        <dbReference type="ARBA" id="ARBA00048098"/>
    </source>
</evidence>
<dbReference type="PROSITE" id="PS51421">
    <property type="entry name" value="RAS"/>
    <property type="match status" value="1"/>
</dbReference>
<evidence type="ECO:0000313" key="6">
    <source>
        <dbReference type="RefSeq" id="XP_013392609.1"/>
    </source>
</evidence>
<dbReference type="InterPro" id="IPR027417">
    <property type="entry name" value="P-loop_NTPase"/>
</dbReference>
<dbReference type="SMART" id="SM00174">
    <property type="entry name" value="RHO"/>
    <property type="match status" value="1"/>
</dbReference>
<dbReference type="InterPro" id="IPR005225">
    <property type="entry name" value="Small_GTP-bd"/>
</dbReference>
<proteinExistence type="inferred from homology"/>
<dbReference type="EC" id="3.6.5.2" evidence="2"/>
<dbReference type="SUPFAM" id="SSF52540">
    <property type="entry name" value="P-loop containing nucleoside triphosphate hydrolases"/>
    <property type="match status" value="1"/>
</dbReference>
<dbReference type="Gene3D" id="3.40.50.300">
    <property type="entry name" value="P-loop containing nucleotide triphosphate hydrolases"/>
    <property type="match status" value="1"/>
</dbReference>
<reference evidence="6" key="1">
    <citation type="submission" date="2025-08" db="UniProtKB">
        <authorList>
            <consortium name="RefSeq"/>
        </authorList>
    </citation>
    <scope>IDENTIFICATION</scope>
    <source>
        <tissue evidence="6">Gonads</tissue>
    </source>
</reference>
<accession>A0A1S3I5H3</accession>
<dbReference type="SMART" id="SM00173">
    <property type="entry name" value="RAS"/>
    <property type="match status" value="1"/>
</dbReference>
<dbReference type="STRING" id="7574.A0A1S3I5H3"/>
<dbReference type="PROSITE" id="PS51419">
    <property type="entry name" value="RAB"/>
    <property type="match status" value="1"/>
</dbReference>
<dbReference type="InterPro" id="IPR051065">
    <property type="entry name" value="Ras-related_GTPase"/>
</dbReference>
<organism evidence="5 6">
    <name type="scientific">Lingula anatina</name>
    <name type="common">Brachiopod</name>
    <name type="synonym">Lingula unguis</name>
    <dbReference type="NCBI Taxonomy" id="7574"/>
    <lineage>
        <taxon>Eukaryota</taxon>
        <taxon>Metazoa</taxon>
        <taxon>Spiralia</taxon>
        <taxon>Lophotrochozoa</taxon>
        <taxon>Brachiopoda</taxon>
        <taxon>Linguliformea</taxon>
        <taxon>Lingulata</taxon>
        <taxon>Lingulida</taxon>
        <taxon>Linguloidea</taxon>
        <taxon>Lingulidae</taxon>
        <taxon>Lingula</taxon>
    </lineage>
</organism>
<dbReference type="PRINTS" id="PR00449">
    <property type="entry name" value="RASTRNSFRMNG"/>
</dbReference>
<sequence>MKNRACKLFMMTGNSQEKGSTKTTYHIVVLGAEGVGKTALVVRYLTRRFLSEYASTEESTYNRTVNVDDKNVQIKITDVIGKSVKQPSYVRSKIQKIDGIVVVYSVTDRRSYEAALNLLDLIRLHARPGTSTPTILVGNKVDLEHIREVDADDAEKDASEYPDCFPMESSAATLPDEAAVIFESLLKKLINKRDSLKVPRRKVSVVLQGSPKLIRTHIKRRLSMFNKSRNGTL</sequence>
<dbReference type="GO" id="GO:0003925">
    <property type="term" value="F:G protein activity"/>
    <property type="evidence" value="ECO:0007669"/>
    <property type="project" value="UniProtKB-EC"/>
</dbReference>
<name>A0A1S3I5H3_LINAN</name>
<protein>
    <recommendedName>
        <fullName evidence="2">small monomeric GTPase</fullName>
        <ecNumber evidence="2">3.6.5.2</ecNumber>
    </recommendedName>
</protein>
<dbReference type="Pfam" id="PF00071">
    <property type="entry name" value="Ras"/>
    <property type="match status" value="1"/>
</dbReference>
<dbReference type="KEGG" id="lak:106160532"/>
<dbReference type="GO" id="GO:0005525">
    <property type="term" value="F:GTP binding"/>
    <property type="evidence" value="ECO:0007669"/>
    <property type="project" value="InterPro"/>
</dbReference>
<dbReference type="PANTHER" id="PTHR45704">
    <property type="entry name" value="RAS-LIKE FAMILY MEMBER 11"/>
    <property type="match status" value="1"/>
</dbReference>
<dbReference type="GeneID" id="106160532"/>
<dbReference type="OrthoDB" id="18798at2759"/>
<evidence type="ECO:0000313" key="5">
    <source>
        <dbReference type="Proteomes" id="UP000085678"/>
    </source>
</evidence>
<dbReference type="InterPro" id="IPR001806">
    <property type="entry name" value="Small_GTPase"/>
</dbReference>
<comment type="catalytic activity">
    <reaction evidence="4">
        <text>GTP + H2O = GDP + phosphate + H(+)</text>
        <dbReference type="Rhea" id="RHEA:19669"/>
        <dbReference type="ChEBI" id="CHEBI:15377"/>
        <dbReference type="ChEBI" id="CHEBI:15378"/>
        <dbReference type="ChEBI" id="CHEBI:37565"/>
        <dbReference type="ChEBI" id="CHEBI:43474"/>
        <dbReference type="ChEBI" id="CHEBI:58189"/>
        <dbReference type="EC" id="3.6.5.2"/>
    </reaction>
</comment>
<keyword evidence="3" id="KW-0378">Hydrolase</keyword>
<gene>
    <name evidence="6" type="primary">LOC106160532</name>
</gene>
<evidence type="ECO:0000256" key="3">
    <source>
        <dbReference type="ARBA" id="ARBA00022801"/>
    </source>
</evidence>
<dbReference type="NCBIfam" id="TIGR00231">
    <property type="entry name" value="small_GTP"/>
    <property type="match status" value="1"/>
</dbReference>
<evidence type="ECO:0000256" key="1">
    <source>
        <dbReference type="ARBA" id="ARBA00008344"/>
    </source>
</evidence>
<keyword evidence="5" id="KW-1185">Reference proteome</keyword>
<dbReference type="RefSeq" id="XP_013392609.1">
    <property type="nucleotide sequence ID" value="XM_013537155.1"/>
</dbReference>